<feature type="region of interest" description="Disordered" evidence="3">
    <location>
        <begin position="385"/>
        <end position="414"/>
    </location>
</feature>
<dbReference type="InterPro" id="IPR015915">
    <property type="entry name" value="Kelch-typ_b-propeller"/>
</dbReference>
<dbReference type="SUPFAM" id="SSF117281">
    <property type="entry name" value="Kelch motif"/>
    <property type="match status" value="1"/>
</dbReference>
<accession>A0A0L0D480</accession>
<keyword evidence="1" id="KW-0880">Kelch repeat</keyword>
<dbReference type="OrthoDB" id="7676067at2759"/>
<dbReference type="STRING" id="461836.A0A0L0D480"/>
<evidence type="ECO:0000256" key="2">
    <source>
        <dbReference type="ARBA" id="ARBA00022737"/>
    </source>
</evidence>
<evidence type="ECO:0000256" key="3">
    <source>
        <dbReference type="SAM" id="MobiDB-lite"/>
    </source>
</evidence>
<evidence type="ECO:0000313" key="4">
    <source>
        <dbReference type="EMBL" id="KNC47114.1"/>
    </source>
</evidence>
<protein>
    <submittedName>
        <fullName evidence="4">Kelch domain containing 10</fullName>
    </submittedName>
</protein>
<dbReference type="GO" id="GO:0032874">
    <property type="term" value="P:positive regulation of stress-activated MAPK cascade"/>
    <property type="evidence" value="ECO:0007669"/>
    <property type="project" value="TreeGrafter"/>
</dbReference>
<proteinExistence type="predicted"/>
<sequence>MAARTPSRRSGHSAQFDPQSGVMVVLGGYRPPRVRFTDLHCLSVHTVEWEVAAGADKPRSPEASSPGSSAPPPTTGAPVAGGHGFNNMLPDLLAHILNAGAAGLAANNELQTALSEAAAASAEAEAGRDARPVRYWMEDESDDPAPSSLISHTSVLDGAILLSFGGSDVDFGLSSSAAFHAVSLAAMLRPDSSHDRMMWRSVALTPLVPIEADPPYPGLDGVAREPLAPEPSYGSTLVLRPDTLELYLFGGTSGRNFFSNLYCLDAAASTIQMLVPPYRGADPLAAMAAGQPVPPCAPHGRYRAAAIATHTHMWIVGGGAVSPLVFLRLSDIDMPPSFRRRFGWSIDEDDIMETFFQVPTSVPVAISMYTYEFATREWRRIVPPSLTGRGLPTDDEVASPSNPTRPQQPMPRRCHSLSYDSVRNVGYMYGGTTGSVVLDDLWQLDLATGAWSCLIAPSTLPEPEPAADGEPGVAALVLDDDLDDGLGEYDYEYGTDDDESDDAGSDEYDEYSESAGSFEGDESVLNNVQGLLDAVAPGGFGPMTPPGSGQGAAASFTAGAVDAAYDAASPGPAPTLDDASRARIHGAIHIPTGPGLPPPTYFHSSVYDSYTQRLVLFGGCLDNDGNNQSSLRRTNKVSVVQIGVPSLEALATTAVACAAQDLRLTRDSLAGVLPSRILDRIFALAPPLGAVQPAIDDSARHEAASTAGQPPGETAGAATLHS</sequence>
<gene>
    <name evidence="4" type="ORF">AMSG_03543</name>
</gene>
<keyword evidence="5" id="KW-1185">Reference proteome</keyword>
<name>A0A0L0D480_THETB</name>
<reference evidence="4 5" key="1">
    <citation type="submission" date="2010-05" db="EMBL/GenBank/DDBJ databases">
        <title>The Genome Sequence of Thecamonas trahens ATCC 50062.</title>
        <authorList>
            <consortium name="The Broad Institute Genome Sequencing Platform"/>
            <person name="Russ C."/>
            <person name="Cuomo C."/>
            <person name="Shea T."/>
            <person name="Young S.K."/>
            <person name="Zeng Q."/>
            <person name="Koehrsen M."/>
            <person name="Haas B."/>
            <person name="Borodovsky M."/>
            <person name="Guigo R."/>
            <person name="Alvarado L."/>
            <person name="Berlin A."/>
            <person name="Bochicchio J."/>
            <person name="Borenstein D."/>
            <person name="Chapman S."/>
            <person name="Chen Z."/>
            <person name="Freedman E."/>
            <person name="Gellesch M."/>
            <person name="Goldberg J."/>
            <person name="Griggs A."/>
            <person name="Gujja S."/>
            <person name="Heilman E."/>
            <person name="Heiman D."/>
            <person name="Hepburn T."/>
            <person name="Howarth C."/>
            <person name="Jen D."/>
            <person name="Larson L."/>
            <person name="Mehta T."/>
            <person name="Park D."/>
            <person name="Pearson M."/>
            <person name="Roberts A."/>
            <person name="Saif S."/>
            <person name="Shenoy N."/>
            <person name="Sisk P."/>
            <person name="Stolte C."/>
            <person name="Sykes S."/>
            <person name="Thomson T."/>
            <person name="Walk T."/>
            <person name="White J."/>
            <person name="Yandava C."/>
            <person name="Burger G."/>
            <person name="Gray M.W."/>
            <person name="Holland P.W.H."/>
            <person name="King N."/>
            <person name="Lang F.B.F."/>
            <person name="Roger A.J."/>
            <person name="Ruiz-Trillo I."/>
            <person name="Lander E."/>
            <person name="Nusbaum C."/>
        </authorList>
    </citation>
    <scope>NUCLEOTIDE SEQUENCE [LARGE SCALE GENOMIC DNA]</scope>
    <source>
        <strain evidence="4 5">ATCC 50062</strain>
    </source>
</reference>
<dbReference type="GeneID" id="25563135"/>
<feature type="region of interest" description="Disordered" evidence="3">
    <location>
        <begin position="485"/>
        <end position="518"/>
    </location>
</feature>
<dbReference type="InterPro" id="IPR052125">
    <property type="entry name" value="KLHDC10"/>
</dbReference>
<dbReference type="AlphaFoldDB" id="A0A0L0D480"/>
<dbReference type="PANTHER" id="PTHR46428:SF1">
    <property type="entry name" value="KELCH DOMAIN-CONTAINING PROTEIN 10"/>
    <property type="match status" value="1"/>
</dbReference>
<dbReference type="Gene3D" id="2.120.10.80">
    <property type="entry name" value="Kelch-type beta propeller"/>
    <property type="match status" value="3"/>
</dbReference>
<evidence type="ECO:0000256" key="1">
    <source>
        <dbReference type="ARBA" id="ARBA00022441"/>
    </source>
</evidence>
<keyword evidence="2" id="KW-0677">Repeat</keyword>
<dbReference type="RefSeq" id="XP_013759891.1">
    <property type="nucleotide sequence ID" value="XM_013904437.1"/>
</dbReference>
<dbReference type="Proteomes" id="UP000054408">
    <property type="component" value="Unassembled WGS sequence"/>
</dbReference>
<organism evidence="4 5">
    <name type="scientific">Thecamonas trahens ATCC 50062</name>
    <dbReference type="NCBI Taxonomy" id="461836"/>
    <lineage>
        <taxon>Eukaryota</taxon>
        <taxon>Apusozoa</taxon>
        <taxon>Apusomonadida</taxon>
        <taxon>Apusomonadidae</taxon>
        <taxon>Thecamonas</taxon>
    </lineage>
</organism>
<feature type="region of interest" description="Disordered" evidence="3">
    <location>
        <begin position="697"/>
        <end position="722"/>
    </location>
</feature>
<dbReference type="eggNOG" id="KOG0379">
    <property type="taxonomic scope" value="Eukaryota"/>
</dbReference>
<evidence type="ECO:0000313" key="5">
    <source>
        <dbReference type="Proteomes" id="UP000054408"/>
    </source>
</evidence>
<feature type="compositionally biased region" description="Acidic residues" evidence="3">
    <location>
        <begin position="485"/>
        <end position="512"/>
    </location>
</feature>
<dbReference type="PANTHER" id="PTHR46428">
    <property type="entry name" value="KELCH DOMAIN-CONTAINING PROTEIN 10"/>
    <property type="match status" value="1"/>
</dbReference>
<dbReference type="EMBL" id="GL349445">
    <property type="protein sequence ID" value="KNC47114.1"/>
    <property type="molecule type" value="Genomic_DNA"/>
</dbReference>
<feature type="region of interest" description="Disordered" evidence="3">
    <location>
        <begin position="55"/>
        <end position="82"/>
    </location>
</feature>